<accession>A0A454TLN1</accession>
<name>A0A454TLN1_9RALS</name>
<proteinExistence type="predicted"/>
<evidence type="ECO:0000313" key="3">
    <source>
        <dbReference type="EMBL" id="RNM03022.1"/>
    </source>
</evidence>
<evidence type="ECO:0000313" key="4">
    <source>
        <dbReference type="Proteomes" id="UP000271222"/>
    </source>
</evidence>
<sequence>MRRMLFVALLLVLGSIGSAHAFNGTCSLQIPDANFGALLFPVTSTSQIDNLATISCTGITDPYIKYCGLSIGAGVSGDINNRAIVSDGHRFQYSIMNGGNNQVGSIYYPGSQPLATSVYFSPDGNGNYTNTLLLSFILAAGQTAAYAGNYQDSYAGTEAEFRYSTCSNANGDCMVDCSNNASLYKATTTSFRVSGTLAPVCQFSTARNWNLGSVGLITAPIQFSRLMLVTCTVGLPYTVSSSAGSETSGTSTVADRVLATAPLGPDLVHYNLFTDAGMSSIFGDGSQGTSVITGTGTGAAVSYQIYGAIPVPARQVAPGLYRSVVPITITY</sequence>
<evidence type="ECO:0000256" key="1">
    <source>
        <dbReference type="SAM" id="SignalP"/>
    </source>
</evidence>
<dbReference type="Pfam" id="PF05229">
    <property type="entry name" value="SCPU"/>
    <property type="match status" value="1"/>
</dbReference>
<feature type="chain" id="PRO_5019556063" evidence="1">
    <location>
        <begin position="22"/>
        <end position="331"/>
    </location>
</feature>
<evidence type="ECO:0000259" key="2">
    <source>
        <dbReference type="Pfam" id="PF05229"/>
    </source>
</evidence>
<feature type="domain" description="Spore coat protein U/FanG" evidence="2">
    <location>
        <begin position="188"/>
        <end position="328"/>
    </location>
</feature>
<dbReference type="SMART" id="SM00972">
    <property type="entry name" value="SCPU"/>
    <property type="match status" value="1"/>
</dbReference>
<organism evidence="3 4">
    <name type="scientific">Ralstonia pseudosolanacearum</name>
    <dbReference type="NCBI Taxonomy" id="1310165"/>
    <lineage>
        <taxon>Bacteria</taxon>
        <taxon>Pseudomonadati</taxon>
        <taxon>Pseudomonadota</taxon>
        <taxon>Betaproteobacteria</taxon>
        <taxon>Burkholderiales</taxon>
        <taxon>Burkholderiaceae</taxon>
        <taxon>Ralstonia</taxon>
        <taxon>Ralstonia solanacearum species complex</taxon>
    </lineage>
</organism>
<dbReference type="InterPro" id="IPR053167">
    <property type="entry name" value="Spore_coat_component"/>
</dbReference>
<dbReference type="PANTHER" id="PTHR37089">
    <property type="entry name" value="PROTEIN U-RELATED"/>
    <property type="match status" value="1"/>
</dbReference>
<keyword evidence="1" id="KW-0732">Signal</keyword>
<dbReference type="InterPro" id="IPR007893">
    <property type="entry name" value="Spore_coat_U/FanG"/>
</dbReference>
<reference evidence="3 4" key="1">
    <citation type="submission" date="2018-10" db="EMBL/GenBank/DDBJ databases">
        <title>Draft Genome Sequence of Ralstonia pseudosolanacearum (R. solanacearum phylotype I) Strain Tg03 Isolated from Luffa cylindrica in China.</title>
        <authorList>
            <person name="Yuan G.-Q."/>
            <person name="Li Q.-Q."/>
            <person name="Zhang Y.-W."/>
        </authorList>
    </citation>
    <scope>NUCLEOTIDE SEQUENCE [LARGE SCALE GENOMIC DNA]</scope>
    <source>
        <strain evidence="3 4">Tg03</strain>
    </source>
</reference>
<protein>
    <submittedName>
        <fullName evidence="3">Spore coat U domain-containing protein</fullName>
    </submittedName>
</protein>
<feature type="signal peptide" evidence="1">
    <location>
        <begin position="1"/>
        <end position="21"/>
    </location>
</feature>
<gene>
    <name evidence="3" type="ORF">EGA29_19815</name>
</gene>
<dbReference type="Proteomes" id="UP000271222">
    <property type="component" value="Unassembled WGS sequence"/>
</dbReference>
<comment type="caution">
    <text evidence="3">The sequence shown here is derived from an EMBL/GenBank/DDBJ whole genome shotgun (WGS) entry which is preliminary data.</text>
</comment>
<dbReference type="AlphaFoldDB" id="A0A454TLN1"/>
<dbReference type="EMBL" id="RJTL01000038">
    <property type="protein sequence ID" value="RNM03022.1"/>
    <property type="molecule type" value="Genomic_DNA"/>
</dbReference>